<proteinExistence type="predicted"/>
<reference evidence="2" key="1">
    <citation type="journal article" date="2019" name="Int. J. Syst. Evol. Microbiol.">
        <title>The Global Catalogue of Microorganisms (GCM) 10K type strain sequencing project: providing services to taxonomists for standard genome sequencing and annotation.</title>
        <authorList>
            <consortium name="The Broad Institute Genomics Platform"/>
            <consortium name="The Broad Institute Genome Sequencing Center for Infectious Disease"/>
            <person name="Wu L."/>
            <person name="Ma J."/>
        </authorList>
    </citation>
    <scope>NUCLEOTIDE SEQUENCE [LARGE SCALE GENOMIC DNA]</scope>
    <source>
        <strain evidence="2">JCM 17927</strain>
    </source>
</reference>
<dbReference type="Pfam" id="PF14356">
    <property type="entry name" value="DUF4403"/>
    <property type="match status" value="1"/>
</dbReference>
<keyword evidence="2" id="KW-1185">Reference proteome</keyword>
<dbReference type="Proteomes" id="UP001501175">
    <property type="component" value="Unassembled WGS sequence"/>
</dbReference>
<dbReference type="InterPro" id="IPR025515">
    <property type="entry name" value="DUF4403"/>
</dbReference>
<evidence type="ECO:0000313" key="2">
    <source>
        <dbReference type="Proteomes" id="UP001501175"/>
    </source>
</evidence>
<evidence type="ECO:0000313" key="1">
    <source>
        <dbReference type="EMBL" id="GAA4470824.1"/>
    </source>
</evidence>
<protein>
    <recommendedName>
        <fullName evidence="3">DUF4403 family protein</fullName>
    </recommendedName>
</protein>
<organism evidence="1 2">
    <name type="scientific">Nibrella saemangeumensis</name>
    <dbReference type="NCBI Taxonomy" id="1084526"/>
    <lineage>
        <taxon>Bacteria</taxon>
        <taxon>Pseudomonadati</taxon>
        <taxon>Bacteroidota</taxon>
        <taxon>Cytophagia</taxon>
        <taxon>Cytophagales</taxon>
        <taxon>Spirosomataceae</taxon>
        <taxon>Nibrella</taxon>
    </lineage>
</organism>
<sequence>MEVRNEQFLSTVNVPVSISITDIERQINSQINGLIFEENQLDGSAQSTTGSTPSWIKVWKRGNIAVRAGVAGTQDSLFHVTVPLRIWARAGLKVLGFTRYQDTEFELNMRFATWFSIDPDWTVNTQTQAEGYDWVKKPATSVAGFNIPLTTLVGRLIDKNLGTITQSLDQQVRKNIDLRTPVLKVWNTIREPYLVSEKYRTWLMVVPRRILITPFRFEGNQIRSAIGLEGHTLTTTGTRPDVKPAVTLPDLVVVKQIRDDFQIGILSEATYEEAARIAAEEFVGKNFSFSDGRYTITITDMDMYGQNDNLIIKAGLKGSITGDIYLRGKPYYDAQTKTVSLRDLTYDLATQNILQRAANWLLQGTFARMMEKQFTIPVGSQIDEIRTAMQARLRNNQLTKGVILSGNIEEIRPDQVYLTPTALLAVVYAHGRVSVKVDGLQ</sequence>
<gene>
    <name evidence="1" type="ORF">GCM10023189_60170</name>
</gene>
<dbReference type="EMBL" id="BAABHD010000084">
    <property type="protein sequence ID" value="GAA4470824.1"/>
    <property type="molecule type" value="Genomic_DNA"/>
</dbReference>
<name>A0ABP8NTR8_9BACT</name>
<evidence type="ECO:0008006" key="3">
    <source>
        <dbReference type="Google" id="ProtNLM"/>
    </source>
</evidence>
<accession>A0ABP8NTR8</accession>
<dbReference type="RefSeq" id="WP_345250243.1">
    <property type="nucleotide sequence ID" value="NZ_BAABHD010000084.1"/>
</dbReference>
<comment type="caution">
    <text evidence="1">The sequence shown here is derived from an EMBL/GenBank/DDBJ whole genome shotgun (WGS) entry which is preliminary data.</text>
</comment>